<keyword evidence="3" id="KW-1185">Reference proteome</keyword>
<feature type="region of interest" description="Disordered" evidence="1">
    <location>
        <begin position="1"/>
        <end position="199"/>
    </location>
</feature>
<feature type="compositionally biased region" description="Basic residues" evidence="1">
    <location>
        <begin position="62"/>
        <end position="74"/>
    </location>
</feature>
<comment type="caution">
    <text evidence="2">The sequence shown here is derived from an EMBL/GenBank/DDBJ whole genome shotgun (WGS) entry which is preliminary data.</text>
</comment>
<sequence>MPPKGTKRTRATVESSADEALTTQAGRTVRKLRSRGPDQSSTIPSLSPAPSLSTPAAPAKTTARRRLPSARRNARSMSSVVRDSATEPGDDDDDNDEEREVEERDRTASATHRIVLVNKKKEGNKKLRLVLNNRSVNSASGTPSRSQARRAASTETTRDRPAVGDVLSDDDAAAETPRASGSQARPKSSETARRRKKAASVITLRSNKVLHANTAYSKKPGSQDVNLTVSNGEEVITAFLERYAVGTTFFLDLLHIFKLAVYPKAGTAPPTNAFA</sequence>
<dbReference type="Proteomes" id="UP001172101">
    <property type="component" value="Unassembled WGS sequence"/>
</dbReference>
<feature type="compositionally biased region" description="Basic residues" evidence="1">
    <location>
        <begin position="1"/>
        <end position="10"/>
    </location>
</feature>
<feature type="compositionally biased region" description="Acidic residues" evidence="1">
    <location>
        <begin position="88"/>
        <end position="100"/>
    </location>
</feature>
<name>A0AA39ZTH2_9PEZI</name>
<dbReference type="EMBL" id="JAUIRO010000008">
    <property type="protein sequence ID" value="KAK0703300.1"/>
    <property type="molecule type" value="Genomic_DNA"/>
</dbReference>
<proteinExistence type="predicted"/>
<evidence type="ECO:0000313" key="2">
    <source>
        <dbReference type="EMBL" id="KAK0703300.1"/>
    </source>
</evidence>
<feature type="compositionally biased region" description="Low complexity" evidence="1">
    <location>
        <begin position="40"/>
        <end position="61"/>
    </location>
</feature>
<organism evidence="2 3">
    <name type="scientific">Lasiosphaeria miniovina</name>
    <dbReference type="NCBI Taxonomy" id="1954250"/>
    <lineage>
        <taxon>Eukaryota</taxon>
        <taxon>Fungi</taxon>
        <taxon>Dikarya</taxon>
        <taxon>Ascomycota</taxon>
        <taxon>Pezizomycotina</taxon>
        <taxon>Sordariomycetes</taxon>
        <taxon>Sordariomycetidae</taxon>
        <taxon>Sordariales</taxon>
        <taxon>Lasiosphaeriaceae</taxon>
        <taxon>Lasiosphaeria</taxon>
    </lineage>
</organism>
<dbReference type="RefSeq" id="XP_060290159.1">
    <property type="nucleotide sequence ID" value="XM_060440584.1"/>
</dbReference>
<protein>
    <submittedName>
        <fullName evidence="2">Uncharacterized protein</fullName>
    </submittedName>
</protein>
<evidence type="ECO:0000256" key="1">
    <source>
        <dbReference type="SAM" id="MobiDB-lite"/>
    </source>
</evidence>
<evidence type="ECO:0000313" key="3">
    <source>
        <dbReference type="Proteomes" id="UP001172101"/>
    </source>
</evidence>
<reference evidence="2" key="1">
    <citation type="submission" date="2023-06" db="EMBL/GenBank/DDBJ databases">
        <title>Genome-scale phylogeny and comparative genomics of the fungal order Sordariales.</title>
        <authorList>
            <consortium name="Lawrence Berkeley National Laboratory"/>
            <person name="Hensen N."/>
            <person name="Bonometti L."/>
            <person name="Westerberg I."/>
            <person name="Brannstrom I.O."/>
            <person name="Guillou S."/>
            <person name="Cros-Aarteil S."/>
            <person name="Calhoun S."/>
            <person name="Haridas S."/>
            <person name="Kuo A."/>
            <person name="Mondo S."/>
            <person name="Pangilinan J."/>
            <person name="Riley R."/>
            <person name="LaButti K."/>
            <person name="Andreopoulos B."/>
            <person name="Lipzen A."/>
            <person name="Chen C."/>
            <person name="Yanf M."/>
            <person name="Daum C."/>
            <person name="Ng V."/>
            <person name="Clum A."/>
            <person name="Steindorff A."/>
            <person name="Ohm R."/>
            <person name="Martin F."/>
            <person name="Silar P."/>
            <person name="Natvig D."/>
            <person name="Lalanne C."/>
            <person name="Gautier V."/>
            <person name="Ament-velasquez S.L."/>
            <person name="Kruys A."/>
            <person name="Hutchinson M.I."/>
            <person name="Powell A.J."/>
            <person name="Barry K."/>
            <person name="Miller A.N."/>
            <person name="Grigoriev I.V."/>
            <person name="Debuchy R."/>
            <person name="Gladieux P."/>
            <person name="Thoren M.H."/>
            <person name="Johannesson H."/>
        </authorList>
    </citation>
    <scope>NUCLEOTIDE SEQUENCE</scope>
    <source>
        <strain evidence="2">SMH2392-1A</strain>
    </source>
</reference>
<dbReference type="GeneID" id="85323854"/>
<dbReference type="AlphaFoldDB" id="A0AA39ZTH2"/>
<accession>A0AA39ZTH2</accession>
<feature type="compositionally biased region" description="Polar residues" evidence="1">
    <location>
        <begin position="132"/>
        <end position="146"/>
    </location>
</feature>
<gene>
    <name evidence="2" type="ORF">B0T26DRAFT_680999</name>
</gene>